<sequence length="147" mass="17166">MGIIHPKCSSFMITGCVLNFVGYAQHSNSSMTELLNDIDRVDAIRQYLTYLNNAMRLNSYASIEDSANTQNIFVPVWCRKGADVRGYFVWSLIDNFEWLYGYTKRFGLHYVDFNTQKRAPKLSARWYQQFLHGVEVLHEHDEQVDTI</sequence>
<comment type="caution">
    <text evidence="3">The sequence shown here is derived from an EMBL/GenBank/DDBJ whole genome shotgun (WGS) entry which is preliminary data.</text>
</comment>
<reference evidence="3 4" key="1">
    <citation type="journal article" date="2014" name="Agronomy (Basel)">
        <title>A Draft Genome Sequence for Ensete ventricosum, the Drought-Tolerant Tree Against Hunger.</title>
        <authorList>
            <person name="Harrison J."/>
            <person name="Moore K.A."/>
            <person name="Paszkiewicz K."/>
            <person name="Jones T."/>
            <person name="Grant M."/>
            <person name="Ambacheew D."/>
            <person name="Muzemil S."/>
            <person name="Studholme D.J."/>
        </authorList>
    </citation>
    <scope>NUCLEOTIDE SEQUENCE [LARGE SCALE GENOMIC DNA]</scope>
</reference>
<dbReference type="Pfam" id="PF00232">
    <property type="entry name" value="Glyco_hydro_1"/>
    <property type="match status" value="1"/>
</dbReference>
<dbReference type="EMBL" id="AMZH03004018">
    <property type="protein sequence ID" value="RRT70433.1"/>
    <property type="molecule type" value="Genomic_DNA"/>
</dbReference>
<accession>A0A427A2M1</accession>
<evidence type="ECO:0000313" key="3">
    <source>
        <dbReference type="EMBL" id="RRT70433.1"/>
    </source>
</evidence>
<dbReference type="AlphaFoldDB" id="A0A427A2M1"/>
<name>A0A427A2M1_ENSVE</name>
<dbReference type="PANTHER" id="PTHR10353">
    <property type="entry name" value="GLYCOSYL HYDROLASE"/>
    <property type="match status" value="1"/>
</dbReference>
<evidence type="ECO:0000256" key="1">
    <source>
        <dbReference type="ARBA" id="ARBA00010838"/>
    </source>
</evidence>
<dbReference type="Proteomes" id="UP000287651">
    <property type="component" value="Unassembled WGS sequence"/>
</dbReference>
<dbReference type="Gene3D" id="3.20.20.80">
    <property type="entry name" value="Glycosidases"/>
    <property type="match status" value="1"/>
</dbReference>
<evidence type="ECO:0000256" key="2">
    <source>
        <dbReference type="RuleBase" id="RU003690"/>
    </source>
</evidence>
<gene>
    <name evidence="3" type="ORF">B296_00036462</name>
</gene>
<dbReference type="InterPro" id="IPR001360">
    <property type="entry name" value="Glyco_hydro_1"/>
</dbReference>
<dbReference type="GO" id="GO:0005975">
    <property type="term" value="P:carbohydrate metabolic process"/>
    <property type="evidence" value="ECO:0007669"/>
    <property type="project" value="InterPro"/>
</dbReference>
<evidence type="ECO:0000313" key="4">
    <source>
        <dbReference type="Proteomes" id="UP000287651"/>
    </source>
</evidence>
<dbReference type="SUPFAM" id="SSF51445">
    <property type="entry name" value="(Trans)glycosidases"/>
    <property type="match status" value="1"/>
</dbReference>
<proteinExistence type="inferred from homology"/>
<dbReference type="InterPro" id="IPR017853">
    <property type="entry name" value="GH"/>
</dbReference>
<organism evidence="3 4">
    <name type="scientific">Ensete ventricosum</name>
    <name type="common">Abyssinian banana</name>
    <name type="synonym">Musa ensete</name>
    <dbReference type="NCBI Taxonomy" id="4639"/>
    <lineage>
        <taxon>Eukaryota</taxon>
        <taxon>Viridiplantae</taxon>
        <taxon>Streptophyta</taxon>
        <taxon>Embryophyta</taxon>
        <taxon>Tracheophyta</taxon>
        <taxon>Spermatophyta</taxon>
        <taxon>Magnoliopsida</taxon>
        <taxon>Liliopsida</taxon>
        <taxon>Zingiberales</taxon>
        <taxon>Musaceae</taxon>
        <taxon>Ensete</taxon>
    </lineage>
</organism>
<evidence type="ECO:0008006" key="5">
    <source>
        <dbReference type="Google" id="ProtNLM"/>
    </source>
</evidence>
<protein>
    <recommendedName>
        <fullName evidence="5">Beta-glucosidase</fullName>
    </recommendedName>
</protein>
<dbReference type="GO" id="GO:0008422">
    <property type="term" value="F:beta-glucosidase activity"/>
    <property type="evidence" value="ECO:0007669"/>
    <property type="project" value="UniProtKB-ARBA"/>
</dbReference>
<dbReference type="PANTHER" id="PTHR10353:SF236">
    <property type="entry name" value="BETA-GLUCOSIDASE 18"/>
    <property type="match status" value="1"/>
</dbReference>
<comment type="similarity">
    <text evidence="1 2">Belongs to the glycosyl hydrolase 1 family.</text>
</comment>